<evidence type="ECO:0000256" key="1">
    <source>
        <dbReference type="SAM" id="MobiDB-lite"/>
    </source>
</evidence>
<dbReference type="EMBL" id="CAMXCT010004334">
    <property type="protein sequence ID" value="CAI4008596.1"/>
    <property type="molecule type" value="Genomic_DNA"/>
</dbReference>
<accession>A0A9P1DFC7</accession>
<dbReference type="Proteomes" id="UP001152797">
    <property type="component" value="Unassembled WGS sequence"/>
</dbReference>
<evidence type="ECO:0000313" key="2">
    <source>
        <dbReference type="EMBL" id="CAI4008596.1"/>
    </source>
</evidence>
<keyword evidence="4" id="KW-1185">Reference proteome</keyword>
<reference evidence="3" key="2">
    <citation type="submission" date="2024-04" db="EMBL/GenBank/DDBJ databases">
        <authorList>
            <person name="Chen Y."/>
            <person name="Shah S."/>
            <person name="Dougan E. K."/>
            <person name="Thang M."/>
            <person name="Chan C."/>
        </authorList>
    </citation>
    <scope>NUCLEOTIDE SEQUENCE [LARGE SCALE GENOMIC DNA]</scope>
</reference>
<sequence>MWSSISALGRAGQKGLRGPGNFRARQFSEGPQVESDNRGISTNVAVLVPLALTAFIVLKDALPETPKKVEKDEVEERLKQELQNTSFKEWKAAGFEPEKRQ</sequence>
<protein>
    <submittedName>
        <fullName evidence="2">Uncharacterized protein</fullName>
    </submittedName>
</protein>
<evidence type="ECO:0000313" key="3">
    <source>
        <dbReference type="EMBL" id="CAL1161971.1"/>
    </source>
</evidence>
<organism evidence="2">
    <name type="scientific">Cladocopium goreaui</name>
    <dbReference type="NCBI Taxonomy" id="2562237"/>
    <lineage>
        <taxon>Eukaryota</taxon>
        <taxon>Sar</taxon>
        <taxon>Alveolata</taxon>
        <taxon>Dinophyceae</taxon>
        <taxon>Suessiales</taxon>
        <taxon>Symbiodiniaceae</taxon>
        <taxon>Cladocopium</taxon>
    </lineage>
</organism>
<dbReference type="EMBL" id="CAMXCT020004334">
    <property type="protein sequence ID" value="CAL1161971.1"/>
    <property type="molecule type" value="Genomic_DNA"/>
</dbReference>
<dbReference type="EMBL" id="CAMXCT030004334">
    <property type="protein sequence ID" value="CAL4795908.1"/>
    <property type="molecule type" value="Genomic_DNA"/>
</dbReference>
<gene>
    <name evidence="2" type="ORF">C1SCF055_LOCUS34022</name>
</gene>
<name>A0A9P1DFC7_9DINO</name>
<proteinExistence type="predicted"/>
<feature type="region of interest" description="Disordered" evidence="1">
    <location>
        <begin position="1"/>
        <end position="36"/>
    </location>
</feature>
<comment type="caution">
    <text evidence="2">The sequence shown here is derived from an EMBL/GenBank/DDBJ whole genome shotgun (WGS) entry which is preliminary data.</text>
</comment>
<dbReference type="AlphaFoldDB" id="A0A9P1DFC7"/>
<evidence type="ECO:0000313" key="4">
    <source>
        <dbReference type="Proteomes" id="UP001152797"/>
    </source>
</evidence>
<reference evidence="2" key="1">
    <citation type="submission" date="2022-10" db="EMBL/GenBank/DDBJ databases">
        <authorList>
            <person name="Chen Y."/>
            <person name="Dougan E. K."/>
            <person name="Chan C."/>
            <person name="Rhodes N."/>
            <person name="Thang M."/>
        </authorList>
    </citation>
    <scope>NUCLEOTIDE SEQUENCE</scope>
</reference>